<evidence type="ECO:0000313" key="3">
    <source>
        <dbReference type="Proteomes" id="UP000198525"/>
    </source>
</evidence>
<reference evidence="2 3" key="1">
    <citation type="submission" date="2016-10" db="EMBL/GenBank/DDBJ databases">
        <authorList>
            <person name="de Groot N.N."/>
        </authorList>
    </citation>
    <scope>NUCLEOTIDE SEQUENCE [LARGE SCALE GENOMIC DNA]</scope>
    <source>
        <strain evidence="2 3">CGMCC 1.6133</strain>
    </source>
</reference>
<evidence type="ECO:0000256" key="1">
    <source>
        <dbReference type="SAM" id="Phobius"/>
    </source>
</evidence>
<dbReference type="Proteomes" id="UP000198525">
    <property type="component" value="Unassembled WGS sequence"/>
</dbReference>
<keyword evidence="1" id="KW-0812">Transmembrane</keyword>
<proteinExistence type="predicted"/>
<organism evidence="2 3">
    <name type="scientific">Billgrantia gudaonensis</name>
    <dbReference type="NCBI Taxonomy" id="376427"/>
    <lineage>
        <taxon>Bacteria</taxon>
        <taxon>Pseudomonadati</taxon>
        <taxon>Pseudomonadota</taxon>
        <taxon>Gammaproteobacteria</taxon>
        <taxon>Oceanospirillales</taxon>
        <taxon>Halomonadaceae</taxon>
        <taxon>Billgrantia</taxon>
    </lineage>
</organism>
<gene>
    <name evidence="2" type="ORF">SAMN04487954_10165</name>
</gene>
<name>A0A1G8MNF4_9GAMM</name>
<dbReference type="STRING" id="376427.SAMN04487954_10165"/>
<dbReference type="AlphaFoldDB" id="A0A1G8MNF4"/>
<dbReference type="RefSeq" id="WP_176761413.1">
    <property type="nucleotide sequence ID" value="NZ_FNES01000001.1"/>
</dbReference>
<feature type="transmembrane region" description="Helical" evidence="1">
    <location>
        <begin position="32"/>
        <end position="54"/>
    </location>
</feature>
<sequence length="56" mass="6124">MEQRLTHLEQEVHVIRETMATKGALAKTEASIIKWNVVTIITVAALVFAIICFAGG</sequence>
<evidence type="ECO:0000313" key="2">
    <source>
        <dbReference type="EMBL" id="SDI69548.1"/>
    </source>
</evidence>
<keyword evidence="1" id="KW-0472">Membrane</keyword>
<keyword evidence="3" id="KW-1185">Reference proteome</keyword>
<keyword evidence="1" id="KW-1133">Transmembrane helix</keyword>
<dbReference type="EMBL" id="FNES01000001">
    <property type="protein sequence ID" value="SDI69548.1"/>
    <property type="molecule type" value="Genomic_DNA"/>
</dbReference>
<accession>A0A1G8MNF4</accession>
<protein>
    <submittedName>
        <fullName evidence="2">Uncharacterized protein</fullName>
    </submittedName>
</protein>